<dbReference type="Pfam" id="PF22564">
    <property type="entry name" value="HAAS"/>
    <property type="match status" value="1"/>
</dbReference>
<accession>A0AAE3E290</accession>
<keyword evidence="1" id="KW-1133">Transmembrane helix</keyword>
<sequence>MKNNAINTYLKELSNQLCCSGKEKKEILSSLKNRLSEFESEHSAAFKYEDIVEQFGSPKEVANSFLGEYSSTQLHNLVKRRKIKHFCIITACILIFAALLIYSIRRIYQFYWFQDGYVIETMYDGTDIPGPEEIGITDYQRY</sequence>
<proteinExistence type="predicted"/>
<name>A0AAE3E290_9FIRM</name>
<reference evidence="2 3" key="1">
    <citation type="submission" date="2021-10" db="EMBL/GenBank/DDBJ databases">
        <title>Anaerobic single-cell dispensing facilitates the cultivation of human gut bacteria.</title>
        <authorList>
            <person name="Afrizal A."/>
        </authorList>
    </citation>
    <scope>NUCLEOTIDE SEQUENCE [LARGE SCALE GENOMIC DNA]</scope>
    <source>
        <strain evidence="2 3">CLA-AA-H224</strain>
    </source>
</reference>
<keyword evidence="3" id="KW-1185">Reference proteome</keyword>
<comment type="caution">
    <text evidence="2">The sequence shown here is derived from an EMBL/GenBank/DDBJ whole genome shotgun (WGS) entry which is preliminary data.</text>
</comment>
<evidence type="ECO:0000313" key="3">
    <source>
        <dbReference type="Proteomes" id="UP001198200"/>
    </source>
</evidence>
<dbReference type="EMBL" id="JAJEQN010000004">
    <property type="protein sequence ID" value="MCC2220516.1"/>
    <property type="molecule type" value="Genomic_DNA"/>
</dbReference>
<dbReference type="Proteomes" id="UP001198200">
    <property type="component" value="Unassembled WGS sequence"/>
</dbReference>
<evidence type="ECO:0000313" key="2">
    <source>
        <dbReference type="EMBL" id="MCC2220516.1"/>
    </source>
</evidence>
<keyword evidence="1" id="KW-0812">Transmembrane</keyword>
<dbReference type="RefSeq" id="WP_308731069.1">
    <property type="nucleotide sequence ID" value="NZ_JAJEQN010000004.1"/>
</dbReference>
<keyword evidence="1" id="KW-0472">Membrane</keyword>
<dbReference type="AlphaFoldDB" id="A0AAE3E290"/>
<evidence type="ECO:0000256" key="1">
    <source>
        <dbReference type="SAM" id="Phobius"/>
    </source>
</evidence>
<protein>
    <submittedName>
        <fullName evidence="2">DUF1700 domain-containing protein</fullName>
    </submittedName>
</protein>
<feature type="transmembrane region" description="Helical" evidence="1">
    <location>
        <begin position="86"/>
        <end position="104"/>
    </location>
</feature>
<gene>
    <name evidence="2" type="ORF">LKD48_02470</name>
</gene>
<organism evidence="2 3">
    <name type="scientific">Anthropogastromicrobium aceti</name>
    <dbReference type="NCBI Taxonomy" id="2981768"/>
    <lineage>
        <taxon>Bacteria</taxon>
        <taxon>Bacillati</taxon>
        <taxon>Bacillota</taxon>
        <taxon>Clostridia</taxon>
        <taxon>Lachnospirales</taxon>
        <taxon>Lachnospiraceae</taxon>
        <taxon>Anthropogastromicrobium</taxon>
    </lineage>
</organism>